<feature type="transmembrane region" description="Helical" evidence="2">
    <location>
        <begin position="164"/>
        <end position="185"/>
    </location>
</feature>
<sequence>MAATTKGSIYNIILYGFLILSLVYGPLVHVLISIEDHHEVLQYKFKNSTESKRIVVNESVAKSSHPSSICIITRFHQVGPFITAAICFGIIGILAGTIISSRNRQKIVLLDKLRIQLVIILQTLILANIIYLIAVCIHYMYKYDYTTGRYSLCPENKKRGVKRYYNILLFIGAFSVISCIYFLILSIMEYLKGERNSFCSLSCPLEICRKKPTPVETSHSIHIYHLSQSHMPIPSQTRDTTTSTARREDQNDDPPPYDSIPPSYESCIRNKDNSQPLTDSVNSYLADEQKESSL</sequence>
<name>A0A7I8VG44_9ANNE</name>
<keyword evidence="2" id="KW-0812">Transmembrane</keyword>
<feature type="compositionally biased region" description="Polar residues" evidence="1">
    <location>
        <begin position="273"/>
        <end position="283"/>
    </location>
</feature>
<keyword evidence="4" id="KW-1185">Reference proteome</keyword>
<feature type="compositionally biased region" description="Polar residues" evidence="1">
    <location>
        <begin position="231"/>
        <end position="244"/>
    </location>
</feature>
<gene>
    <name evidence="3" type="ORF">DGYR_LOCUS3430</name>
</gene>
<accession>A0A7I8VG44</accession>
<proteinExistence type="predicted"/>
<feature type="transmembrane region" description="Helical" evidence="2">
    <location>
        <begin position="119"/>
        <end position="141"/>
    </location>
</feature>
<evidence type="ECO:0000256" key="2">
    <source>
        <dbReference type="SAM" id="Phobius"/>
    </source>
</evidence>
<feature type="region of interest" description="Disordered" evidence="1">
    <location>
        <begin position="231"/>
        <end position="294"/>
    </location>
</feature>
<evidence type="ECO:0000313" key="3">
    <source>
        <dbReference type="EMBL" id="CAD5114602.1"/>
    </source>
</evidence>
<keyword evidence="2" id="KW-1133">Transmembrane helix</keyword>
<dbReference type="AlphaFoldDB" id="A0A7I8VG44"/>
<comment type="caution">
    <text evidence="3">The sequence shown here is derived from an EMBL/GenBank/DDBJ whole genome shotgun (WGS) entry which is preliminary data.</text>
</comment>
<evidence type="ECO:0000313" key="4">
    <source>
        <dbReference type="Proteomes" id="UP000549394"/>
    </source>
</evidence>
<feature type="transmembrane region" description="Helical" evidence="2">
    <location>
        <begin position="12"/>
        <end position="34"/>
    </location>
</feature>
<dbReference type="Proteomes" id="UP000549394">
    <property type="component" value="Unassembled WGS sequence"/>
</dbReference>
<reference evidence="3 4" key="1">
    <citation type="submission" date="2020-08" db="EMBL/GenBank/DDBJ databases">
        <authorList>
            <person name="Hejnol A."/>
        </authorList>
    </citation>
    <scope>NUCLEOTIDE SEQUENCE [LARGE SCALE GENOMIC DNA]</scope>
</reference>
<organism evidence="3 4">
    <name type="scientific">Dimorphilus gyrociliatus</name>
    <dbReference type="NCBI Taxonomy" id="2664684"/>
    <lineage>
        <taxon>Eukaryota</taxon>
        <taxon>Metazoa</taxon>
        <taxon>Spiralia</taxon>
        <taxon>Lophotrochozoa</taxon>
        <taxon>Annelida</taxon>
        <taxon>Polychaeta</taxon>
        <taxon>Polychaeta incertae sedis</taxon>
        <taxon>Dinophilidae</taxon>
        <taxon>Dimorphilus</taxon>
    </lineage>
</organism>
<dbReference type="EMBL" id="CAJFCJ010000005">
    <property type="protein sequence ID" value="CAD5114602.1"/>
    <property type="molecule type" value="Genomic_DNA"/>
</dbReference>
<protein>
    <submittedName>
        <fullName evidence="3">DgyrCDS3688</fullName>
    </submittedName>
</protein>
<keyword evidence="2" id="KW-0472">Membrane</keyword>
<evidence type="ECO:0000256" key="1">
    <source>
        <dbReference type="SAM" id="MobiDB-lite"/>
    </source>
</evidence>
<feature type="transmembrane region" description="Helical" evidence="2">
    <location>
        <begin position="81"/>
        <end position="99"/>
    </location>
</feature>